<protein>
    <submittedName>
        <fullName evidence="1">Uncharacterized protein</fullName>
    </submittedName>
</protein>
<accession>A0A382QI34</accession>
<dbReference type="AlphaFoldDB" id="A0A382QI34"/>
<organism evidence="1">
    <name type="scientific">marine metagenome</name>
    <dbReference type="NCBI Taxonomy" id="408172"/>
    <lineage>
        <taxon>unclassified sequences</taxon>
        <taxon>metagenomes</taxon>
        <taxon>ecological metagenomes</taxon>
    </lineage>
</organism>
<feature type="non-terminal residue" evidence="1">
    <location>
        <position position="45"/>
    </location>
</feature>
<name>A0A382QI34_9ZZZZ</name>
<sequence length="45" mass="5009">MKTAGHQEHDEAAVAQLRGEVGQRRLSLQEWLELLPAADDVTQPL</sequence>
<proteinExistence type="predicted"/>
<gene>
    <name evidence="1" type="ORF">METZ01_LOCUS338048</name>
</gene>
<reference evidence="1" key="1">
    <citation type="submission" date="2018-05" db="EMBL/GenBank/DDBJ databases">
        <authorList>
            <person name="Lanie J.A."/>
            <person name="Ng W.-L."/>
            <person name="Kazmierczak K.M."/>
            <person name="Andrzejewski T.M."/>
            <person name="Davidsen T.M."/>
            <person name="Wayne K.J."/>
            <person name="Tettelin H."/>
            <person name="Glass J.I."/>
            <person name="Rusch D."/>
            <person name="Podicherti R."/>
            <person name="Tsui H.-C.T."/>
            <person name="Winkler M.E."/>
        </authorList>
    </citation>
    <scope>NUCLEOTIDE SEQUENCE</scope>
</reference>
<evidence type="ECO:0000313" key="1">
    <source>
        <dbReference type="EMBL" id="SVC85194.1"/>
    </source>
</evidence>
<dbReference type="EMBL" id="UINC01114701">
    <property type="protein sequence ID" value="SVC85194.1"/>
    <property type="molecule type" value="Genomic_DNA"/>
</dbReference>